<dbReference type="AlphaFoldDB" id="A0A317XR70"/>
<dbReference type="InParanoid" id="A0A317XR70"/>
<accession>A0A317XR70</accession>
<dbReference type="EMBL" id="KZ819192">
    <property type="protein sequence ID" value="PWZ00592.1"/>
    <property type="molecule type" value="Genomic_DNA"/>
</dbReference>
<proteinExistence type="predicted"/>
<reference evidence="1 2" key="1">
    <citation type="journal article" date="2018" name="Mol. Biol. Evol.">
        <title>Broad Genomic Sampling Reveals a Smut Pathogenic Ancestry of the Fungal Clade Ustilaginomycotina.</title>
        <authorList>
            <person name="Kijpornyongpan T."/>
            <person name="Mondo S.J."/>
            <person name="Barry K."/>
            <person name="Sandor L."/>
            <person name="Lee J."/>
            <person name="Lipzen A."/>
            <person name="Pangilinan J."/>
            <person name="LaButti K."/>
            <person name="Hainaut M."/>
            <person name="Henrissat B."/>
            <person name="Grigoriev I.V."/>
            <person name="Spatafora J.W."/>
            <person name="Aime M.C."/>
        </authorList>
    </citation>
    <scope>NUCLEOTIDE SEQUENCE [LARGE SCALE GENOMIC DNA]</scope>
    <source>
        <strain evidence="1 2">MCA 3645</strain>
    </source>
</reference>
<evidence type="ECO:0000313" key="1">
    <source>
        <dbReference type="EMBL" id="PWZ00592.1"/>
    </source>
</evidence>
<keyword evidence="2" id="KW-1185">Reference proteome</keyword>
<name>A0A317XR70_9BASI</name>
<feature type="non-terminal residue" evidence="1">
    <location>
        <position position="60"/>
    </location>
</feature>
<evidence type="ECO:0000313" key="2">
    <source>
        <dbReference type="Proteomes" id="UP000246740"/>
    </source>
</evidence>
<dbReference type="Proteomes" id="UP000246740">
    <property type="component" value="Unassembled WGS sequence"/>
</dbReference>
<sequence length="60" mass="6666">MSDDACFSLPLRRPAALFDWLATRSVRSGPHPSVWDSSVRLVLPDQSRRRADGGAPFRAL</sequence>
<protein>
    <submittedName>
        <fullName evidence="1">Uncharacterized protein</fullName>
    </submittedName>
</protein>
<organism evidence="1 2">
    <name type="scientific">Testicularia cyperi</name>
    <dbReference type="NCBI Taxonomy" id="1882483"/>
    <lineage>
        <taxon>Eukaryota</taxon>
        <taxon>Fungi</taxon>
        <taxon>Dikarya</taxon>
        <taxon>Basidiomycota</taxon>
        <taxon>Ustilaginomycotina</taxon>
        <taxon>Ustilaginomycetes</taxon>
        <taxon>Ustilaginales</taxon>
        <taxon>Anthracoideaceae</taxon>
        <taxon>Testicularia</taxon>
    </lineage>
</organism>
<gene>
    <name evidence="1" type="ORF">BCV70DRAFT_199865</name>
</gene>